<name>A0A5D2IJV4_GOSTO</name>
<protein>
    <submittedName>
        <fullName evidence="1">Uncharacterized protein</fullName>
    </submittedName>
</protein>
<dbReference type="Proteomes" id="UP000322667">
    <property type="component" value="Chromosome D11"/>
</dbReference>
<organism evidence="1 2">
    <name type="scientific">Gossypium tomentosum</name>
    <name type="common">Hawaiian cotton</name>
    <name type="synonym">Gossypium sandvicense</name>
    <dbReference type="NCBI Taxonomy" id="34277"/>
    <lineage>
        <taxon>Eukaryota</taxon>
        <taxon>Viridiplantae</taxon>
        <taxon>Streptophyta</taxon>
        <taxon>Embryophyta</taxon>
        <taxon>Tracheophyta</taxon>
        <taxon>Spermatophyta</taxon>
        <taxon>Magnoliopsida</taxon>
        <taxon>eudicotyledons</taxon>
        <taxon>Gunneridae</taxon>
        <taxon>Pentapetalae</taxon>
        <taxon>rosids</taxon>
        <taxon>malvids</taxon>
        <taxon>Malvales</taxon>
        <taxon>Malvaceae</taxon>
        <taxon>Malvoideae</taxon>
        <taxon>Gossypium</taxon>
    </lineage>
</organism>
<evidence type="ECO:0000313" key="1">
    <source>
        <dbReference type="EMBL" id="TYH42562.1"/>
    </source>
</evidence>
<sequence length="82" mass="9302">MTCLHLTTSFTKASPVFDPSLLPLNKLVEGHALITSFQRLQIGNRMAGEVMSHSFDDMDHVSVSHFLSDAYILIEQRLYHQL</sequence>
<dbReference type="EMBL" id="CM017633">
    <property type="protein sequence ID" value="TYH42562.1"/>
    <property type="molecule type" value="Genomic_DNA"/>
</dbReference>
<keyword evidence="2" id="KW-1185">Reference proteome</keyword>
<accession>A0A5D2IJV4</accession>
<proteinExistence type="predicted"/>
<evidence type="ECO:0000313" key="2">
    <source>
        <dbReference type="Proteomes" id="UP000322667"/>
    </source>
</evidence>
<gene>
    <name evidence="1" type="ORF">ES332_D11G071700v1</name>
</gene>
<dbReference type="AlphaFoldDB" id="A0A5D2IJV4"/>
<reference evidence="1 2" key="1">
    <citation type="submission" date="2019-07" db="EMBL/GenBank/DDBJ databases">
        <title>WGS assembly of Gossypium tomentosum.</title>
        <authorList>
            <person name="Chen Z.J."/>
            <person name="Sreedasyam A."/>
            <person name="Ando A."/>
            <person name="Song Q."/>
            <person name="De L."/>
            <person name="Hulse-Kemp A."/>
            <person name="Ding M."/>
            <person name="Ye W."/>
            <person name="Kirkbride R."/>
            <person name="Jenkins J."/>
            <person name="Plott C."/>
            <person name="Lovell J."/>
            <person name="Lin Y.-M."/>
            <person name="Vaughn R."/>
            <person name="Liu B."/>
            <person name="Li W."/>
            <person name="Simpson S."/>
            <person name="Scheffler B."/>
            <person name="Saski C."/>
            <person name="Grover C."/>
            <person name="Hu G."/>
            <person name="Conover J."/>
            <person name="Carlson J."/>
            <person name="Shu S."/>
            <person name="Boston L."/>
            <person name="Williams M."/>
            <person name="Peterson D."/>
            <person name="Mcgee K."/>
            <person name="Jones D."/>
            <person name="Wendel J."/>
            <person name="Stelly D."/>
            <person name="Grimwood J."/>
            <person name="Schmutz J."/>
        </authorList>
    </citation>
    <scope>NUCLEOTIDE SEQUENCE [LARGE SCALE GENOMIC DNA]</scope>
    <source>
        <strain evidence="1">7179.01</strain>
    </source>
</reference>